<gene>
    <name evidence="2" type="ORF">A4A49_06179</name>
</gene>
<comment type="caution">
    <text evidence="2">The sequence shown here is derived from an EMBL/GenBank/DDBJ whole genome shotgun (WGS) entry which is preliminary data.</text>
</comment>
<protein>
    <submittedName>
        <fullName evidence="2">Uncharacterized protein</fullName>
    </submittedName>
</protein>
<dbReference type="EMBL" id="MJEQ01037188">
    <property type="protein sequence ID" value="OIT02932.1"/>
    <property type="molecule type" value="Genomic_DNA"/>
</dbReference>
<sequence>MEKSLTKSNQKQWVPPRRGQIKMKIMKSMVKSAVELASTAGRSGRKKGSGGYSTPSIATPGETPSGYDSGADSDR</sequence>
<evidence type="ECO:0000313" key="2">
    <source>
        <dbReference type="EMBL" id="OIT02932.1"/>
    </source>
</evidence>
<reference evidence="2" key="1">
    <citation type="submission" date="2016-11" db="EMBL/GenBank/DDBJ databases">
        <title>The genome of Nicotiana attenuata.</title>
        <authorList>
            <person name="Xu S."/>
            <person name="Brockmoeller T."/>
            <person name="Gaquerel E."/>
            <person name="Navarro A."/>
            <person name="Kuhl H."/>
            <person name="Gase K."/>
            <person name="Ling Z."/>
            <person name="Zhou W."/>
            <person name="Kreitzer C."/>
            <person name="Stanke M."/>
            <person name="Tang H."/>
            <person name="Lyons E."/>
            <person name="Pandey P."/>
            <person name="Pandey S.P."/>
            <person name="Timmermann B."/>
            <person name="Baldwin I.T."/>
        </authorList>
    </citation>
    <scope>NUCLEOTIDE SEQUENCE [LARGE SCALE GENOMIC DNA]</scope>
    <source>
        <strain evidence="2">UT</strain>
    </source>
</reference>
<dbReference type="PANTHER" id="PTHR37721:SF1">
    <property type="entry name" value="OS05G0464200 PROTEIN"/>
    <property type="match status" value="1"/>
</dbReference>
<accession>A0A1J6IEY7</accession>
<name>A0A1J6IEY7_NICAT</name>
<dbReference type="OMA" id="YNTEDYP"/>
<feature type="region of interest" description="Disordered" evidence="1">
    <location>
        <begin position="36"/>
        <end position="75"/>
    </location>
</feature>
<dbReference type="PANTHER" id="PTHR37721">
    <property type="entry name" value="OS05G0464200 PROTEIN"/>
    <property type="match status" value="1"/>
</dbReference>
<dbReference type="Proteomes" id="UP000187609">
    <property type="component" value="Unassembled WGS sequence"/>
</dbReference>
<evidence type="ECO:0000256" key="1">
    <source>
        <dbReference type="SAM" id="MobiDB-lite"/>
    </source>
</evidence>
<organism evidence="2 3">
    <name type="scientific">Nicotiana attenuata</name>
    <name type="common">Coyote tobacco</name>
    <dbReference type="NCBI Taxonomy" id="49451"/>
    <lineage>
        <taxon>Eukaryota</taxon>
        <taxon>Viridiplantae</taxon>
        <taxon>Streptophyta</taxon>
        <taxon>Embryophyta</taxon>
        <taxon>Tracheophyta</taxon>
        <taxon>Spermatophyta</taxon>
        <taxon>Magnoliopsida</taxon>
        <taxon>eudicotyledons</taxon>
        <taxon>Gunneridae</taxon>
        <taxon>Pentapetalae</taxon>
        <taxon>asterids</taxon>
        <taxon>lamiids</taxon>
        <taxon>Solanales</taxon>
        <taxon>Solanaceae</taxon>
        <taxon>Nicotianoideae</taxon>
        <taxon>Nicotianeae</taxon>
        <taxon>Nicotiana</taxon>
    </lineage>
</organism>
<dbReference type="AlphaFoldDB" id="A0A1J6IEY7"/>
<dbReference type="Gramene" id="OIT02932">
    <property type="protein sequence ID" value="OIT02932"/>
    <property type="gene ID" value="A4A49_06179"/>
</dbReference>
<keyword evidence="3" id="KW-1185">Reference proteome</keyword>
<proteinExistence type="predicted"/>
<evidence type="ECO:0000313" key="3">
    <source>
        <dbReference type="Proteomes" id="UP000187609"/>
    </source>
</evidence>